<keyword evidence="3" id="KW-0560">Oxidoreductase</keyword>
<dbReference type="InterPro" id="IPR011032">
    <property type="entry name" value="GroES-like_sf"/>
</dbReference>
<keyword evidence="2 4" id="KW-0862">Zinc</keyword>
<dbReference type="AlphaFoldDB" id="A0A923LW87"/>
<dbReference type="GO" id="GO:0016491">
    <property type="term" value="F:oxidoreductase activity"/>
    <property type="evidence" value="ECO:0007669"/>
    <property type="project" value="UniProtKB-KW"/>
</dbReference>
<dbReference type="PROSITE" id="PS00059">
    <property type="entry name" value="ADH_ZINC"/>
    <property type="match status" value="1"/>
</dbReference>
<evidence type="ECO:0000256" key="3">
    <source>
        <dbReference type="ARBA" id="ARBA00023002"/>
    </source>
</evidence>
<dbReference type="PANTHER" id="PTHR43401">
    <property type="entry name" value="L-THREONINE 3-DEHYDROGENASE"/>
    <property type="match status" value="1"/>
</dbReference>
<dbReference type="RefSeq" id="WP_147574276.1">
    <property type="nucleotide sequence ID" value="NZ_JACOPL010000018.1"/>
</dbReference>
<dbReference type="InterPro" id="IPR002328">
    <property type="entry name" value="ADH_Zn_CS"/>
</dbReference>
<reference evidence="6" key="1">
    <citation type="submission" date="2020-08" db="EMBL/GenBank/DDBJ databases">
        <title>Genome public.</title>
        <authorList>
            <person name="Liu C."/>
            <person name="Sun Q."/>
        </authorList>
    </citation>
    <scope>NUCLEOTIDE SEQUENCE</scope>
    <source>
        <strain evidence="6">NSJ-28</strain>
    </source>
</reference>
<evidence type="ECO:0000259" key="5">
    <source>
        <dbReference type="SMART" id="SM00829"/>
    </source>
</evidence>
<gene>
    <name evidence="6" type="ORF">H8S45_13850</name>
</gene>
<evidence type="ECO:0000256" key="2">
    <source>
        <dbReference type="ARBA" id="ARBA00022833"/>
    </source>
</evidence>
<dbReference type="InterPro" id="IPR020843">
    <property type="entry name" value="ER"/>
</dbReference>
<keyword evidence="1 4" id="KW-0479">Metal-binding</keyword>
<comment type="caution">
    <text evidence="6">The sequence shown here is derived from an EMBL/GenBank/DDBJ whole genome shotgun (WGS) entry which is preliminary data.</text>
</comment>
<dbReference type="Gene3D" id="3.90.180.10">
    <property type="entry name" value="Medium-chain alcohol dehydrogenases, catalytic domain"/>
    <property type="match status" value="1"/>
</dbReference>
<dbReference type="InterPro" id="IPR013154">
    <property type="entry name" value="ADH-like_N"/>
</dbReference>
<dbReference type="GO" id="GO:0008270">
    <property type="term" value="F:zinc ion binding"/>
    <property type="evidence" value="ECO:0007669"/>
    <property type="project" value="InterPro"/>
</dbReference>
<comment type="cofactor">
    <cofactor evidence="4">
        <name>Zn(2+)</name>
        <dbReference type="ChEBI" id="CHEBI:29105"/>
    </cofactor>
</comment>
<evidence type="ECO:0000313" key="6">
    <source>
        <dbReference type="EMBL" id="MBC5726536.1"/>
    </source>
</evidence>
<dbReference type="CDD" id="cd08258">
    <property type="entry name" value="Zn_ADH4"/>
    <property type="match status" value="1"/>
</dbReference>
<feature type="domain" description="Enoyl reductase (ER)" evidence="5">
    <location>
        <begin position="10"/>
        <end position="337"/>
    </location>
</feature>
<organism evidence="6 7">
    <name type="scientific">Agathobaculum faecis</name>
    <dbReference type="NCBI Taxonomy" id="2763013"/>
    <lineage>
        <taxon>Bacteria</taxon>
        <taxon>Bacillati</taxon>
        <taxon>Bacillota</taxon>
        <taxon>Clostridia</taxon>
        <taxon>Eubacteriales</taxon>
        <taxon>Butyricicoccaceae</taxon>
        <taxon>Agathobaculum</taxon>
    </lineage>
</organism>
<name>A0A923LW87_9FIRM</name>
<protein>
    <submittedName>
        <fullName evidence="6">Zinc-binding dehydrogenase</fullName>
    </submittedName>
</protein>
<dbReference type="SMART" id="SM00829">
    <property type="entry name" value="PKS_ER"/>
    <property type="match status" value="1"/>
</dbReference>
<comment type="similarity">
    <text evidence="4">Belongs to the zinc-containing alcohol dehydrogenase family.</text>
</comment>
<dbReference type="InterPro" id="IPR036291">
    <property type="entry name" value="NAD(P)-bd_dom_sf"/>
</dbReference>
<dbReference type="InterPro" id="IPR013149">
    <property type="entry name" value="ADH-like_C"/>
</dbReference>
<sequence length="348" mass="37337">MKAVVNYESGAKKVRLMEVEPPLPQAGQVRIRVSYCGICGTDIHIFSGDGGYPTNPPVTMGHELSGVVESVGAGVDPAWIGQRVVSETYYHTCGICPYCQTGHKNLCPEKQSIGSAVNGAMAELVVVPAKNLHRIPQGVSMEEAAMTEPLACCAQGVLEFGGLRPGDKVLITGPGAIGLMCLQLAASAGARVVIAGTQVDAERLELAKELGACAAVFSDRPDAEDRIAALCPPYGPDVVFDCSGAGPAIQMGLRAVRKGGRYVQVGLTGKPTTLDMNLITLKELTVYGTYAQKTEWWIRSLELLGQKKISLKPLISNIYRLEDWEQAFDGYIRKIGLKYLLAATEERR</sequence>
<dbReference type="EMBL" id="JACOPL010000018">
    <property type="protein sequence ID" value="MBC5726536.1"/>
    <property type="molecule type" value="Genomic_DNA"/>
</dbReference>
<evidence type="ECO:0000256" key="4">
    <source>
        <dbReference type="RuleBase" id="RU361277"/>
    </source>
</evidence>
<dbReference type="Pfam" id="PF08240">
    <property type="entry name" value="ADH_N"/>
    <property type="match status" value="1"/>
</dbReference>
<keyword evidence="7" id="KW-1185">Reference proteome</keyword>
<dbReference type="Pfam" id="PF00107">
    <property type="entry name" value="ADH_zinc_N"/>
    <property type="match status" value="1"/>
</dbReference>
<dbReference type="PANTHER" id="PTHR43401:SF2">
    <property type="entry name" value="L-THREONINE 3-DEHYDROGENASE"/>
    <property type="match status" value="1"/>
</dbReference>
<evidence type="ECO:0000256" key="1">
    <source>
        <dbReference type="ARBA" id="ARBA00022723"/>
    </source>
</evidence>
<dbReference type="SUPFAM" id="SSF51735">
    <property type="entry name" value="NAD(P)-binding Rossmann-fold domains"/>
    <property type="match status" value="1"/>
</dbReference>
<accession>A0A923LW87</accession>
<dbReference type="InterPro" id="IPR050129">
    <property type="entry name" value="Zn_alcohol_dh"/>
</dbReference>
<dbReference type="Gene3D" id="3.40.50.720">
    <property type="entry name" value="NAD(P)-binding Rossmann-like Domain"/>
    <property type="match status" value="1"/>
</dbReference>
<evidence type="ECO:0000313" key="7">
    <source>
        <dbReference type="Proteomes" id="UP000606499"/>
    </source>
</evidence>
<proteinExistence type="inferred from homology"/>
<dbReference type="SUPFAM" id="SSF50129">
    <property type="entry name" value="GroES-like"/>
    <property type="match status" value="1"/>
</dbReference>
<dbReference type="Proteomes" id="UP000606499">
    <property type="component" value="Unassembled WGS sequence"/>
</dbReference>